<evidence type="ECO:0000313" key="2">
    <source>
        <dbReference type="EMBL" id="ORZ01855.1"/>
    </source>
</evidence>
<evidence type="ECO:0000256" key="1">
    <source>
        <dbReference type="SAM" id="MobiDB-lite"/>
    </source>
</evidence>
<feature type="compositionally biased region" description="Basic and acidic residues" evidence="1">
    <location>
        <begin position="201"/>
        <end position="211"/>
    </location>
</feature>
<gene>
    <name evidence="2" type="ORF">BCR41DRAFT_363496</name>
</gene>
<comment type="caution">
    <text evidence="2">The sequence shown here is derived from an EMBL/GenBank/DDBJ whole genome shotgun (WGS) entry which is preliminary data.</text>
</comment>
<feature type="region of interest" description="Disordered" evidence="1">
    <location>
        <begin position="182"/>
        <end position="236"/>
    </location>
</feature>
<dbReference type="GeneID" id="33567736"/>
<feature type="region of interest" description="Disordered" evidence="1">
    <location>
        <begin position="56"/>
        <end position="75"/>
    </location>
</feature>
<protein>
    <submittedName>
        <fullName evidence="2">Uncharacterized protein</fullName>
    </submittedName>
</protein>
<sequence length="262" mass="28433">MSLLRHTVRRSFNVAIANKNTPAVTRIPLVARTFSSNTPQYNDQNLIKHAPGWEEGNASASEASVKADREPHPEDVRHLQNESVKHLKDKHGDSASMVDDLKIKAQDAGENMSNQAKQYANKAMNRGETLAQQGKEYAQKAMNVGENMSESLTGQSKEYAQKIKNAAEDMTGDLSGKGQEYANKAKGAGAEAAKQGQQYAEKAKQAGEEVSKQGQQYGEKAKQQAQQASETMMGGVKAGAEKMTQFVKESVDSAKKAVGMDK</sequence>
<dbReference type="SUPFAM" id="SSF58113">
    <property type="entry name" value="Apolipoprotein A-I"/>
    <property type="match status" value="1"/>
</dbReference>
<dbReference type="Proteomes" id="UP000193648">
    <property type="component" value="Unassembled WGS sequence"/>
</dbReference>
<dbReference type="EMBL" id="MCFF01000063">
    <property type="protein sequence ID" value="ORZ01855.1"/>
    <property type="molecule type" value="Genomic_DNA"/>
</dbReference>
<dbReference type="InParanoid" id="A0A1Y2G7R8"/>
<feature type="compositionally biased region" description="Low complexity" evidence="1">
    <location>
        <begin position="212"/>
        <end position="228"/>
    </location>
</feature>
<dbReference type="RefSeq" id="XP_021876152.1">
    <property type="nucleotide sequence ID" value="XM_022025893.1"/>
</dbReference>
<dbReference type="Gene3D" id="1.20.120.20">
    <property type="entry name" value="Apolipoprotein"/>
    <property type="match status" value="1"/>
</dbReference>
<reference evidence="2 3" key="1">
    <citation type="submission" date="2016-07" db="EMBL/GenBank/DDBJ databases">
        <title>Pervasive Adenine N6-methylation of Active Genes in Fungi.</title>
        <authorList>
            <consortium name="DOE Joint Genome Institute"/>
            <person name="Mondo S.J."/>
            <person name="Dannebaum R.O."/>
            <person name="Kuo R.C."/>
            <person name="Labutti K."/>
            <person name="Haridas S."/>
            <person name="Kuo A."/>
            <person name="Salamov A."/>
            <person name="Ahrendt S.R."/>
            <person name="Lipzen A."/>
            <person name="Sullivan W."/>
            <person name="Andreopoulos W.B."/>
            <person name="Clum A."/>
            <person name="Lindquist E."/>
            <person name="Daum C."/>
            <person name="Ramamoorthy G.K."/>
            <person name="Gryganskyi A."/>
            <person name="Culley D."/>
            <person name="Magnuson J.K."/>
            <person name="James T.Y."/>
            <person name="O'Malley M.A."/>
            <person name="Stajich J.E."/>
            <person name="Spatafora J.W."/>
            <person name="Visel A."/>
            <person name="Grigoriev I.V."/>
        </authorList>
    </citation>
    <scope>NUCLEOTIDE SEQUENCE [LARGE SCALE GENOMIC DNA]</scope>
    <source>
        <strain evidence="2 3">NRRL 3116</strain>
    </source>
</reference>
<feature type="compositionally biased region" description="Low complexity" evidence="1">
    <location>
        <begin position="182"/>
        <end position="200"/>
    </location>
</feature>
<keyword evidence="3" id="KW-1185">Reference proteome</keyword>
<feature type="compositionally biased region" description="Basic and acidic residues" evidence="1">
    <location>
        <begin position="65"/>
        <end position="75"/>
    </location>
</feature>
<dbReference type="AlphaFoldDB" id="A0A1Y2G7R8"/>
<dbReference type="OrthoDB" id="529205at2759"/>
<organism evidence="2 3">
    <name type="scientific">Lobosporangium transversale</name>
    <dbReference type="NCBI Taxonomy" id="64571"/>
    <lineage>
        <taxon>Eukaryota</taxon>
        <taxon>Fungi</taxon>
        <taxon>Fungi incertae sedis</taxon>
        <taxon>Mucoromycota</taxon>
        <taxon>Mortierellomycotina</taxon>
        <taxon>Mortierellomycetes</taxon>
        <taxon>Mortierellales</taxon>
        <taxon>Mortierellaceae</taxon>
        <taxon>Lobosporangium</taxon>
    </lineage>
</organism>
<proteinExistence type="predicted"/>
<evidence type="ECO:0000313" key="3">
    <source>
        <dbReference type="Proteomes" id="UP000193648"/>
    </source>
</evidence>
<accession>A0A1Y2G7R8</accession>
<name>A0A1Y2G7R8_9FUNG</name>